<dbReference type="Proteomes" id="UP000256964">
    <property type="component" value="Unassembled WGS sequence"/>
</dbReference>
<evidence type="ECO:0000313" key="2">
    <source>
        <dbReference type="Proteomes" id="UP000256964"/>
    </source>
</evidence>
<name>A0A371D5B4_9APHY</name>
<accession>A0A371D5B4</accession>
<evidence type="ECO:0000313" key="1">
    <source>
        <dbReference type="EMBL" id="RDX47692.1"/>
    </source>
</evidence>
<sequence length="145" mass="16071">MSHVADGSPFSARAGLPLVFIPTAAAQVFQIRSRQRALPCSVSLHVHQRVLFRPFLRQLRVISISANRSRTLISLLWLSVSLVSRGRLCSSRSQVIQPSCHLSLFGSFSLLTSGVARFAFITTAHDIHTLIHAYHIHSSYACHVL</sequence>
<reference evidence="1 2" key="1">
    <citation type="journal article" date="2018" name="Biotechnol. Biofuels">
        <title>Integrative visual omics of the white-rot fungus Polyporus brumalis exposes the biotechnological potential of its oxidative enzymes for delignifying raw plant biomass.</title>
        <authorList>
            <person name="Miyauchi S."/>
            <person name="Rancon A."/>
            <person name="Drula E."/>
            <person name="Hage H."/>
            <person name="Chaduli D."/>
            <person name="Favel A."/>
            <person name="Grisel S."/>
            <person name="Henrissat B."/>
            <person name="Herpoel-Gimbert I."/>
            <person name="Ruiz-Duenas F.J."/>
            <person name="Chevret D."/>
            <person name="Hainaut M."/>
            <person name="Lin J."/>
            <person name="Wang M."/>
            <person name="Pangilinan J."/>
            <person name="Lipzen A."/>
            <person name="Lesage-Meessen L."/>
            <person name="Navarro D."/>
            <person name="Riley R."/>
            <person name="Grigoriev I.V."/>
            <person name="Zhou S."/>
            <person name="Raouche S."/>
            <person name="Rosso M.N."/>
        </authorList>
    </citation>
    <scope>NUCLEOTIDE SEQUENCE [LARGE SCALE GENOMIC DNA]</scope>
    <source>
        <strain evidence="1 2">BRFM 1820</strain>
    </source>
</reference>
<proteinExistence type="predicted"/>
<dbReference type="AlphaFoldDB" id="A0A371D5B4"/>
<dbReference type="EMBL" id="KZ857417">
    <property type="protein sequence ID" value="RDX47692.1"/>
    <property type="molecule type" value="Genomic_DNA"/>
</dbReference>
<gene>
    <name evidence="1" type="ORF">OH76DRAFT_729156</name>
</gene>
<organism evidence="1 2">
    <name type="scientific">Lentinus brumalis</name>
    <dbReference type="NCBI Taxonomy" id="2498619"/>
    <lineage>
        <taxon>Eukaryota</taxon>
        <taxon>Fungi</taxon>
        <taxon>Dikarya</taxon>
        <taxon>Basidiomycota</taxon>
        <taxon>Agaricomycotina</taxon>
        <taxon>Agaricomycetes</taxon>
        <taxon>Polyporales</taxon>
        <taxon>Polyporaceae</taxon>
        <taxon>Lentinus</taxon>
    </lineage>
</organism>
<protein>
    <submittedName>
        <fullName evidence="1">Uncharacterized protein</fullName>
    </submittedName>
</protein>
<keyword evidence="2" id="KW-1185">Reference proteome</keyword>